<organism evidence="1 2">
    <name type="scientific">Pleurodeles waltl</name>
    <name type="common">Iberian ribbed newt</name>
    <dbReference type="NCBI Taxonomy" id="8319"/>
    <lineage>
        <taxon>Eukaryota</taxon>
        <taxon>Metazoa</taxon>
        <taxon>Chordata</taxon>
        <taxon>Craniata</taxon>
        <taxon>Vertebrata</taxon>
        <taxon>Euteleostomi</taxon>
        <taxon>Amphibia</taxon>
        <taxon>Batrachia</taxon>
        <taxon>Caudata</taxon>
        <taxon>Salamandroidea</taxon>
        <taxon>Salamandridae</taxon>
        <taxon>Pleurodelinae</taxon>
        <taxon>Pleurodeles</taxon>
    </lineage>
</organism>
<evidence type="ECO:0000313" key="2">
    <source>
        <dbReference type="Proteomes" id="UP001066276"/>
    </source>
</evidence>
<evidence type="ECO:0000313" key="1">
    <source>
        <dbReference type="EMBL" id="KAJ1106208.1"/>
    </source>
</evidence>
<sequence>MGKRKLSTAVGAAKCPCSGADFMMLLTSTAGSISEEINAVVVELGIDPQVPGQPTVLPEEEAAHGERSGLGAQIAVVPFNDGCPPASLNDIAVSFAGDTNGSKNS</sequence>
<name>A0AAV7MR76_PLEWA</name>
<gene>
    <name evidence="1" type="ORF">NDU88_003611</name>
</gene>
<reference evidence="1" key="1">
    <citation type="journal article" date="2022" name="bioRxiv">
        <title>Sequencing and chromosome-scale assembly of the giantPleurodeles waltlgenome.</title>
        <authorList>
            <person name="Brown T."/>
            <person name="Elewa A."/>
            <person name="Iarovenko S."/>
            <person name="Subramanian E."/>
            <person name="Araus A.J."/>
            <person name="Petzold A."/>
            <person name="Susuki M."/>
            <person name="Suzuki K.-i.T."/>
            <person name="Hayashi T."/>
            <person name="Toyoda A."/>
            <person name="Oliveira C."/>
            <person name="Osipova E."/>
            <person name="Leigh N.D."/>
            <person name="Simon A."/>
            <person name="Yun M.H."/>
        </authorList>
    </citation>
    <scope>NUCLEOTIDE SEQUENCE</scope>
    <source>
        <strain evidence="1">20211129_DDA</strain>
        <tissue evidence="1">Liver</tissue>
    </source>
</reference>
<dbReference type="Proteomes" id="UP001066276">
    <property type="component" value="Chromosome 9"/>
</dbReference>
<accession>A0AAV7MR76</accession>
<dbReference type="AlphaFoldDB" id="A0AAV7MR76"/>
<dbReference type="EMBL" id="JANPWB010000013">
    <property type="protein sequence ID" value="KAJ1106208.1"/>
    <property type="molecule type" value="Genomic_DNA"/>
</dbReference>
<comment type="caution">
    <text evidence="1">The sequence shown here is derived from an EMBL/GenBank/DDBJ whole genome shotgun (WGS) entry which is preliminary data.</text>
</comment>
<protein>
    <submittedName>
        <fullName evidence="1">Uncharacterized protein</fullName>
    </submittedName>
</protein>
<keyword evidence="2" id="KW-1185">Reference proteome</keyword>
<proteinExistence type="predicted"/>